<feature type="repeat" description="WD" evidence="6">
    <location>
        <begin position="423"/>
        <end position="455"/>
    </location>
</feature>
<feature type="repeat" description="WD" evidence="6">
    <location>
        <begin position="518"/>
        <end position="559"/>
    </location>
</feature>
<dbReference type="InterPro" id="IPR007148">
    <property type="entry name" value="SSU_processome_Utp12"/>
</dbReference>
<dbReference type="Pfam" id="PF25173">
    <property type="entry name" value="Beta-prop_WDR3_1st"/>
    <property type="match status" value="1"/>
</dbReference>
<evidence type="ECO:0000256" key="3">
    <source>
        <dbReference type="ARBA" id="ARBA00022737"/>
    </source>
</evidence>
<reference evidence="9 10" key="1">
    <citation type="journal article" date="2024" name="Nat. Commun.">
        <title>Phylogenomics reveals the evolutionary origins of lichenization in chlorophyte algae.</title>
        <authorList>
            <person name="Puginier C."/>
            <person name="Libourel C."/>
            <person name="Otte J."/>
            <person name="Skaloud P."/>
            <person name="Haon M."/>
            <person name="Grisel S."/>
            <person name="Petersen M."/>
            <person name="Berrin J.G."/>
            <person name="Delaux P.M."/>
            <person name="Dal Grande F."/>
            <person name="Keller J."/>
        </authorList>
    </citation>
    <scope>NUCLEOTIDE SEQUENCE [LARGE SCALE GENOMIC DNA]</scope>
    <source>
        <strain evidence="9 10">SAG 2043</strain>
    </source>
</reference>
<gene>
    <name evidence="9" type="ORF">WJX72_012560</name>
</gene>
<evidence type="ECO:0000256" key="7">
    <source>
        <dbReference type="SAM" id="MobiDB-lite"/>
    </source>
</evidence>
<dbReference type="FunFam" id="2.130.10.10:FF:000178">
    <property type="entry name" value="WD repeat domain 3"/>
    <property type="match status" value="1"/>
</dbReference>
<feature type="region of interest" description="Disordered" evidence="7">
    <location>
        <begin position="839"/>
        <end position="860"/>
    </location>
</feature>
<dbReference type="EMBL" id="JALJOR010000009">
    <property type="protein sequence ID" value="KAK9811924.1"/>
    <property type="molecule type" value="Genomic_DNA"/>
</dbReference>
<dbReference type="SMART" id="SM00320">
    <property type="entry name" value="WD40"/>
    <property type="match status" value="12"/>
</dbReference>
<dbReference type="InterPro" id="IPR020472">
    <property type="entry name" value="WD40_PAC1"/>
</dbReference>
<dbReference type="Pfam" id="PF25172">
    <property type="entry name" value="Beta-prop_WDR3_2nd"/>
    <property type="match status" value="1"/>
</dbReference>
<organism evidence="9 10">
    <name type="scientific">[Myrmecia] bisecta</name>
    <dbReference type="NCBI Taxonomy" id="41462"/>
    <lineage>
        <taxon>Eukaryota</taxon>
        <taxon>Viridiplantae</taxon>
        <taxon>Chlorophyta</taxon>
        <taxon>core chlorophytes</taxon>
        <taxon>Trebouxiophyceae</taxon>
        <taxon>Trebouxiales</taxon>
        <taxon>Trebouxiaceae</taxon>
        <taxon>Myrmecia</taxon>
    </lineage>
</organism>
<dbReference type="Proteomes" id="UP001489004">
    <property type="component" value="Unassembled WGS sequence"/>
</dbReference>
<dbReference type="Pfam" id="PF04003">
    <property type="entry name" value="Utp12"/>
    <property type="match status" value="1"/>
</dbReference>
<feature type="repeat" description="WD" evidence="6">
    <location>
        <begin position="560"/>
        <end position="601"/>
    </location>
</feature>
<dbReference type="InterPro" id="IPR051570">
    <property type="entry name" value="TBC1_cilium_biogenesis"/>
</dbReference>
<evidence type="ECO:0000256" key="5">
    <source>
        <dbReference type="ARBA" id="ARBA00038229"/>
    </source>
</evidence>
<dbReference type="PROSITE" id="PS50294">
    <property type="entry name" value="WD_REPEATS_REGION"/>
    <property type="match status" value="6"/>
</dbReference>
<dbReference type="SUPFAM" id="SSF50978">
    <property type="entry name" value="WD40 repeat-like"/>
    <property type="match status" value="2"/>
</dbReference>
<dbReference type="GO" id="GO:0032040">
    <property type="term" value="C:small-subunit processome"/>
    <property type="evidence" value="ECO:0007669"/>
    <property type="project" value="TreeGrafter"/>
</dbReference>
<evidence type="ECO:0000256" key="6">
    <source>
        <dbReference type="PROSITE-ProRule" id="PRU00221"/>
    </source>
</evidence>
<accession>A0AAW1PUW0</accession>
<dbReference type="CDD" id="cd00200">
    <property type="entry name" value="WD40"/>
    <property type="match status" value="2"/>
</dbReference>
<dbReference type="InterPro" id="IPR015943">
    <property type="entry name" value="WD40/YVTN_repeat-like_dom_sf"/>
</dbReference>
<keyword evidence="10" id="KW-1185">Reference proteome</keyword>
<dbReference type="PROSITE" id="PS00678">
    <property type="entry name" value="WD_REPEATS_1"/>
    <property type="match status" value="3"/>
</dbReference>
<evidence type="ECO:0000256" key="1">
    <source>
        <dbReference type="ARBA" id="ARBA00004604"/>
    </source>
</evidence>
<sequence>MVKAYLRYELAATFGLVTSNSNAIYDSTGRQILSAALEDIAVWNIKQGALVKKLAAPSGDLGRAVAEVTQLAHSPVGPAAAAGHADGTVRLWNLVSGICDVTFSGHSAAVTALCYSKDGATLASGAQDTDVVVWDVAGETGLYRLRGHTDQVCDLVFLDDLNKLVSCSKDSHLRVWDLATQQCVQTVAGPRGEIWSLAVDNAGRRLAVGSAEPDLQLYEVRPASDDVDSDTQCLKYFGGVRRQASERVSGVRYDPTGRFLACHSAGKLVELFRVRSGAEAAKKAKRRKTRKKEKTTIPEEVADGGQQVVAADELGPWQVVRTKHKIRAVAWRPGAAPKGGLAQLALALADNSLEVWDLREEDASRSSVIDAGGHRSDTCLRTIESGYGLCAIFAPGSRHAVLGTKAGTLELLDVGASARLRQLVVHEGAVWSLAALPDSSGFVSGSADHDVKFWEWELLKSEDNQARQLSARHTRTLKMTDDVLCVRVSPNGKLLAVALLDSTIKVFFTDSLRFFLSLYGHKLPVLSMDISSDNTLLVSGSADKNIKIWGLDFGDCHKSLFAHADSVMQVAFVRNTHYVFTVGKDKVVKYWDADKWELLLTLEGHHAEVWCLAVSALGDFVITGSHDRSLRRWDQTQEAFFVEEEREKRLESLFEAGLAEPAQKAGVASAAEGQGVGLGSRSTSETLGAADRLVEALELAANEAARHQADDRQTDAAGQAAPALNPLLLGLDPAAYVLRVLAAVRPADLEQALMLLPFADALRLLGYLADWACVGVKLELLCRVTVLLMHIHHHQLVATAAARPVLITLQSRLRNHIKAFKDLIGFNLAALGHLQHMLQDHPNQTGGTTRLLPVKRPRHD</sequence>
<feature type="repeat" description="WD" evidence="6">
    <location>
        <begin position="103"/>
        <end position="136"/>
    </location>
</feature>
<protein>
    <recommendedName>
        <fullName evidence="8">Small-subunit processome Utp12 domain-containing protein</fullName>
    </recommendedName>
</protein>
<dbReference type="InterPro" id="IPR019775">
    <property type="entry name" value="WD40_repeat_CS"/>
</dbReference>
<keyword evidence="3" id="KW-0677">Repeat</keyword>
<dbReference type="PANTHER" id="PTHR19853">
    <property type="entry name" value="WD REPEAT CONTAINING PROTEIN 3 WDR3"/>
    <property type="match status" value="1"/>
</dbReference>
<feature type="repeat" description="WD" evidence="6">
    <location>
        <begin position="145"/>
        <end position="186"/>
    </location>
</feature>
<keyword evidence="2 6" id="KW-0853">WD repeat</keyword>
<dbReference type="AlphaFoldDB" id="A0AAW1PUW0"/>
<keyword evidence="4" id="KW-0539">Nucleus</keyword>
<dbReference type="Gene3D" id="2.130.10.10">
    <property type="entry name" value="YVTN repeat-like/Quinoprotein amine dehydrogenase"/>
    <property type="match status" value="3"/>
</dbReference>
<dbReference type="GO" id="GO:0034388">
    <property type="term" value="C:Pwp2p-containing subcomplex of 90S preribosome"/>
    <property type="evidence" value="ECO:0007669"/>
    <property type="project" value="TreeGrafter"/>
</dbReference>
<evidence type="ECO:0000256" key="4">
    <source>
        <dbReference type="ARBA" id="ARBA00023242"/>
    </source>
</evidence>
<comment type="subcellular location">
    <subcellularLocation>
        <location evidence="1">Nucleus</location>
        <location evidence="1">Nucleolus</location>
    </subcellularLocation>
</comment>
<dbReference type="InterPro" id="IPR036322">
    <property type="entry name" value="WD40_repeat_dom_sf"/>
</dbReference>
<evidence type="ECO:0000259" key="8">
    <source>
        <dbReference type="Pfam" id="PF04003"/>
    </source>
</evidence>
<dbReference type="FunFam" id="2.130.10.10:FF:000157">
    <property type="entry name" value="WD repeat domain 3"/>
    <property type="match status" value="1"/>
</dbReference>
<dbReference type="PROSITE" id="PS50082">
    <property type="entry name" value="WD_REPEATS_2"/>
    <property type="match status" value="7"/>
</dbReference>
<dbReference type="GO" id="GO:0030515">
    <property type="term" value="F:snoRNA binding"/>
    <property type="evidence" value="ECO:0007669"/>
    <property type="project" value="TreeGrafter"/>
</dbReference>
<comment type="similarity">
    <text evidence="5">Belongs to the WD repeat WDR3/UTP12 family.</text>
</comment>
<evidence type="ECO:0000313" key="9">
    <source>
        <dbReference type="EMBL" id="KAK9811924.1"/>
    </source>
</evidence>
<dbReference type="PANTHER" id="PTHR19853:SF0">
    <property type="entry name" value="WD REPEAT-CONTAINING PROTEIN 3"/>
    <property type="match status" value="1"/>
</dbReference>
<feature type="repeat" description="WD" evidence="6">
    <location>
        <begin position="602"/>
        <end position="634"/>
    </location>
</feature>
<feature type="repeat" description="WD" evidence="6">
    <location>
        <begin position="61"/>
        <end position="94"/>
    </location>
</feature>
<name>A0AAW1PUW0_9CHLO</name>
<evidence type="ECO:0000256" key="2">
    <source>
        <dbReference type="ARBA" id="ARBA00022574"/>
    </source>
</evidence>
<dbReference type="GO" id="GO:0030490">
    <property type="term" value="P:maturation of SSU-rRNA"/>
    <property type="evidence" value="ECO:0007669"/>
    <property type="project" value="TreeGrafter"/>
</dbReference>
<dbReference type="InterPro" id="IPR001680">
    <property type="entry name" value="WD40_rpt"/>
</dbReference>
<comment type="caution">
    <text evidence="9">The sequence shown here is derived from an EMBL/GenBank/DDBJ whole genome shotgun (WGS) entry which is preliminary data.</text>
</comment>
<proteinExistence type="inferred from homology"/>
<feature type="domain" description="Small-subunit processome Utp12" evidence="8">
    <location>
        <begin position="735"/>
        <end position="835"/>
    </location>
</feature>
<evidence type="ECO:0000313" key="10">
    <source>
        <dbReference type="Proteomes" id="UP001489004"/>
    </source>
</evidence>
<dbReference type="PRINTS" id="PR00320">
    <property type="entry name" value="GPROTEINBRPT"/>
</dbReference>